<evidence type="ECO:0000313" key="13">
    <source>
        <dbReference type="EMBL" id="CAF3524311.1"/>
    </source>
</evidence>
<evidence type="ECO:0000256" key="3">
    <source>
        <dbReference type="ARBA" id="ARBA00022771"/>
    </source>
</evidence>
<feature type="domain" description="SANT" evidence="11">
    <location>
        <begin position="367"/>
        <end position="419"/>
    </location>
</feature>
<dbReference type="InterPro" id="IPR000949">
    <property type="entry name" value="ELM2_dom"/>
</dbReference>
<evidence type="ECO:0000256" key="6">
    <source>
        <dbReference type="ARBA" id="ARBA00023125"/>
    </source>
</evidence>
<dbReference type="SMART" id="SM00717">
    <property type="entry name" value="SANT"/>
    <property type="match status" value="2"/>
</dbReference>
<dbReference type="PROSITE" id="PS51293">
    <property type="entry name" value="SANT"/>
    <property type="match status" value="2"/>
</dbReference>
<evidence type="ECO:0000256" key="7">
    <source>
        <dbReference type="ARBA" id="ARBA00023163"/>
    </source>
</evidence>
<feature type="domain" description="ELM2" evidence="10">
    <location>
        <begin position="29"/>
        <end position="110"/>
    </location>
</feature>
<dbReference type="Pfam" id="PF00249">
    <property type="entry name" value="Myb_DNA-binding"/>
    <property type="match status" value="2"/>
</dbReference>
<feature type="region of interest" description="Disordered" evidence="9">
    <location>
        <begin position="435"/>
        <end position="460"/>
    </location>
</feature>
<dbReference type="InterPro" id="IPR001005">
    <property type="entry name" value="SANT/Myb"/>
</dbReference>
<gene>
    <name evidence="13" type="ORF">JBS370_LOCUS43</name>
    <name evidence="12" type="ORF">ZHD862_LOCUS855</name>
</gene>
<dbReference type="EMBL" id="CAJNOT010000013">
    <property type="protein sequence ID" value="CAF0771015.1"/>
    <property type="molecule type" value="Genomic_DNA"/>
</dbReference>
<name>A0A813QS01_9BILA</name>
<dbReference type="Gene3D" id="1.20.58.1880">
    <property type="match status" value="1"/>
</dbReference>
<dbReference type="Pfam" id="PF01448">
    <property type="entry name" value="ELM2"/>
    <property type="match status" value="1"/>
</dbReference>
<evidence type="ECO:0000259" key="10">
    <source>
        <dbReference type="PROSITE" id="PS51156"/>
    </source>
</evidence>
<feature type="region of interest" description="Disordered" evidence="9">
    <location>
        <begin position="1"/>
        <end position="26"/>
    </location>
</feature>
<comment type="caution">
    <text evidence="12">The sequence shown here is derived from an EMBL/GenBank/DDBJ whole genome shotgun (WGS) entry which is preliminary data.</text>
</comment>
<keyword evidence="6" id="KW-0238">DNA-binding</keyword>
<dbReference type="InterPro" id="IPR017884">
    <property type="entry name" value="SANT_dom"/>
</dbReference>
<dbReference type="CDD" id="cd00167">
    <property type="entry name" value="SANT"/>
    <property type="match status" value="1"/>
</dbReference>
<evidence type="ECO:0000313" key="12">
    <source>
        <dbReference type="EMBL" id="CAF0771015.1"/>
    </source>
</evidence>
<dbReference type="Proteomes" id="UP000663864">
    <property type="component" value="Unassembled WGS sequence"/>
</dbReference>
<evidence type="ECO:0000313" key="14">
    <source>
        <dbReference type="Proteomes" id="UP000663864"/>
    </source>
</evidence>
<protein>
    <recommendedName>
        <fullName evidence="15">REST corepressor</fullName>
    </recommendedName>
</protein>
<dbReference type="SMART" id="SM01189">
    <property type="entry name" value="ELM2"/>
    <property type="match status" value="1"/>
</dbReference>
<dbReference type="GO" id="GO:0006357">
    <property type="term" value="P:regulation of transcription by RNA polymerase II"/>
    <property type="evidence" value="ECO:0007669"/>
    <property type="project" value="TreeGrafter"/>
</dbReference>
<evidence type="ECO:0000256" key="8">
    <source>
        <dbReference type="ARBA" id="ARBA00023242"/>
    </source>
</evidence>
<evidence type="ECO:0000256" key="2">
    <source>
        <dbReference type="ARBA" id="ARBA00022723"/>
    </source>
</evidence>
<feature type="compositionally biased region" description="Low complexity" evidence="9">
    <location>
        <begin position="11"/>
        <end position="26"/>
    </location>
</feature>
<keyword evidence="7" id="KW-0804">Transcription</keyword>
<dbReference type="InterPro" id="IPR009057">
    <property type="entry name" value="Homeodomain-like_sf"/>
</dbReference>
<dbReference type="SUPFAM" id="SSF46689">
    <property type="entry name" value="Homeodomain-like"/>
    <property type="match status" value="2"/>
</dbReference>
<reference evidence="12" key="1">
    <citation type="submission" date="2021-02" db="EMBL/GenBank/DDBJ databases">
        <authorList>
            <person name="Nowell W R."/>
        </authorList>
    </citation>
    <scope>NUCLEOTIDE SEQUENCE</scope>
</reference>
<dbReference type="GO" id="GO:0005667">
    <property type="term" value="C:transcription regulator complex"/>
    <property type="evidence" value="ECO:0007669"/>
    <property type="project" value="TreeGrafter"/>
</dbReference>
<organism evidence="12 14">
    <name type="scientific">Rotaria sordida</name>
    <dbReference type="NCBI Taxonomy" id="392033"/>
    <lineage>
        <taxon>Eukaryota</taxon>
        <taxon>Metazoa</taxon>
        <taxon>Spiralia</taxon>
        <taxon>Gnathifera</taxon>
        <taxon>Rotifera</taxon>
        <taxon>Eurotatoria</taxon>
        <taxon>Bdelloidea</taxon>
        <taxon>Philodinida</taxon>
        <taxon>Philodinidae</taxon>
        <taxon>Rotaria</taxon>
    </lineage>
</organism>
<evidence type="ECO:0008006" key="15">
    <source>
        <dbReference type="Google" id="ProtNLM"/>
    </source>
</evidence>
<dbReference type="GO" id="GO:0000118">
    <property type="term" value="C:histone deacetylase complex"/>
    <property type="evidence" value="ECO:0007669"/>
    <property type="project" value="TreeGrafter"/>
</dbReference>
<feature type="compositionally biased region" description="Low complexity" evidence="9">
    <location>
        <begin position="440"/>
        <end position="460"/>
    </location>
</feature>
<evidence type="ECO:0000256" key="9">
    <source>
        <dbReference type="SAM" id="MobiDB-lite"/>
    </source>
</evidence>
<dbReference type="GO" id="GO:0003677">
    <property type="term" value="F:DNA binding"/>
    <property type="evidence" value="ECO:0007669"/>
    <property type="project" value="UniProtKB-KW"/>
</dbReference>
<keyword evidence="8" id="KW-0539">Nucleus</keyword>
<feature type="region of interest" description="Disordered" evidence="9">
    <location>
        <begin position="168"/>
        <end position="207"/>
    </location>
</feature>
<dbReference type="EMBL" id="CAJOBD010000001">
    <property type="protein sequence ID" value="CAF3524311.1"/>
    <property type="molecule type" value="Genomic_DNA"/>
</dbReference>
<feature type="compositionally biased region" description="Polar residues" evidence="9">
    <location>
        <begin position="1"/>
        <end position="10"/>
    </location>
</feature>
<dbReference type="PROSITE" id="PS51156">
    <property type="entry name" value="ELM2"/>
    <property type="match status" value="1"/>
</dbReference>
<feature type="compositionally biased region" description="Acidic residues" evidence="9">
    <location>
        <begin position="179"/>
        <end position="190"/>
    </location>
</feature>
<evidence type="ECO:0000256" key="5">
    <source>
        <dbReference type="ARBA" id="ARBA00023015"/>
    </source>
</evidence>
<dbReference type="Proteomes" id="UP000663836">
    <property type="component" value="Unassembled WGS sequence"/>
</dbReference>
<dbReference type="PANTHER" id="PTHR16089">
    <property type="entry name" value="REST COREPRESSOR COREST PROTEIN-RELATED"/>
    <property type="match status" value="1"/>
</dbReference>
<keyword evidence="5" id="KW-0805">Transcription regulation</keyword>
<keyword evidence="4" id="KW-0862">Zinc</keyword>
<dbReference type="FunFam" id="1.10.10.60:FF:000012">
    <property type="entry name" value="Metastasis-associated 1 family, member 3"/>
    <property type="match status" value="1"/>
</dbReference>
<evidence type="ECO:0000256" key="1">
    <source>
        <dbReference type="ARBA" id="ARBA00004123"/>
    </source>
</evidence>
<dbReference type="InterPro" id="IPR051066">
    <property type="entry name" value="Trans_reg/Corepressor"/>
</dbReference>
<dbReference type="Gene3D" id="1.10.10.60">
    <property type="entry name" value="Homeodomain-like"/>
    <property type="match status" value="1"/>
</dbReference>
<dbReference type="AlphaFoldDB" id="A0A813QS01"/>
<proteinExistence type="predicted"/>
<keyword evidence="2" id="KW-0479">Metal-binding</keyword>
<dbReference type="GO" id="GO:0008270">
    <property type="term" value="F:zinc ion binding"/>
    <property type="evidence" value="ECO:0007669"/>
    <property type="project" value="UniProtKB-KW"/>
</dbReference>
<feature type="domain" description="SANT" evidence="11">
    <location>
        <begin position="111"/>
        <end position="162"/>
    </location>
</feature>
<dbReference type="GO" id="GO:0003714">
    <property type="term" value="F:transcription corepressor activity"/>
    <property type="evidence" value="ECO:0007669"/>
    <property type="project" value="TreeGrafter"/>
</dbReference>
<keyword evidence="3" id="KW-0863">Zinc-finger</keyword>
<dbReference type="PANTHER" id="PTHR16089:SF28">
    <property type="entry name" value="REST COREPRESSOR"/>
    <property type="match status" value="1"/>
</dbReference>
<evidence type="ECO:0000256" key="4">
    <source>
        <dbReference type="ARBA" id="ARBA00022833"/>
    </source>
</evidence>
<comment type="subcellular location">
    <subcellularLocation>
        <location evidence="1">Nucleus</location>
    </subcellularLocation>
</comment>
<accession>A0A813QS01</accession>
<sequence length="460" mass="52527">MKLTLTPSKKSNSSTTVDVDSSSTSDCDVRIHEGSSYQANIPPLDPTPLATDHEAILFWRPTDSISENDLIEYIDFARRKHRMNEEQALAILQICKYKISTSKLLMQQYTPEIDEWTVEEKCLFEQAYKFYGKMFSRIRQMLPDKSVGDLVRYYYSWKKTRLHKSLMDKHEKQSQLMPYDDDDADSDDDERNTTSIPLPTKDLDHRGKMSIDQTGLDEQECCNCEVTNINGSIGPMHSTPKGILCDECFVYWQNSGLMRPELYPSKSSIKKIKRPPKNIALDLDSLIAMNLYENVSTSNTDNNDIIDPVEKLEDDIRQELAIIQSHNQAIDLLTNQCRDGMETMRIPFLTSSSSPFMINNSNSTTVTPTSNWSTEEILLAIQAFGKYGKDFDAVARIIGSTKTVADVETFFLECRERYQLDMVIEINSKPITNVQRKQQSSTTNNDLNSNRSNTNDIVLC</sequence>
<evidence type="ECO:0000259" key="11">
    <source>
        <dbReference type="PROSITE" id="PS51293"/>
    </source>
</evidence>